<feature type="domain" description="AMP-dependent synthetase/ligase" evidence="3">
    <location>
        <begin position="14"/>
        <end position="389"/>
    </location>
</feature>
<evidence type="ECO:0008006" key="7">
    <source>
        <dbReference type="Google" id="ProtNLM"/>
    </source>
</evidence>
<name>K9EED8_9ACTO</name>
<evidence type="ECO:0000313" key="6">
    <source>
        <dbReference type="Proteomes" id="UP000009888"/>
    </source>
</evidence>
<proteinExistence type="inferred from homology"/>
<gene>
    <name evidence="5" type="ORF">HMPREF9233_01181</name>
</gene>
<dbReference type="InterPro" id="IPR000873">
    <property type="entry name" value="AMP-dep_synth/lig_dom"/>
</dbReference>
<dbReference type="STRING" id="202789.GCA_001457435_00933"/>
<evidence type="ECO:0000259" key="3">
    <source>
        <dbReference type="Pfam" id="PF00501"/>
    </source>
</evidence>
<dbReference type="AlphaFoldDB" id="K9EED8"/>
<dbReference type="RefSeq" id="WP_007001387.1">
    <property type="nucleotide sequence ID" value="NZ_JH992955.1"/>
</dbReference>
<dbReference type="InterPro" id="IPR025110">
    <property type="entry name" value="AMP-bd_C"/>
</dbReference>
<dbReference type="GO" id="GO:0031956">
    <property type="term" value="F:medium-chain fatty acid-CoA ligase activity"/>
    <property type="evidence" value="ECO:0007669"/>
    <property type="project" value="TreeGrafter"/>
</dbReference>
<dbReference type="PATRIC" id="fig|883066.3.peg.1239"/>
<dbReference type="PANTHER" id="PTHR43201">
    <property type="entry name" value="ACYL-COA SYNTHETASE"/>
    <property type="match status" value="1"/>
</dbReference>
<dbReference type="HOGENOM" id="CLU_000022_59_0_11"/>
<evidence type="ECO:0000313" key="5">
    <source>
        <dbReference type="EMBL" id="EKU95043.1"/>
    </source>
</evidence>
<evidence type="ECO:0000256" key="1">
    <source>
        <dbReference type="ARBA" id="ARBA00006432"/>
    </source>
</evidence>
<keyword evidence="2" id="KW-0436">Ligase</keyword>
<comment type="caution">
    <text evidence="5">The sequence shown here is derived from an EMBL/GenBank/DDBJ whole genome shotgun (WGS) entry which is preliminary data.</text>
</comment>
<sequence length="563" mass="60944">MFRAPIYNYAHSLDRAAFARPDAPSISYGDQRWTVSESAIISRRLAQLLVQAGVSRGDRVMLVSHNSPHHFFLAAACARIGAIFVPVSFRFTQVELQRIVDFCAPRVIVAEPEVANRGVFAATGTLIHFVIDDDVQAPPFTPALANGYIAFTAPLARFSSEFVSDGTEGSAAMNTSGYPEGVAMMMFRPAMPNQPRAMELTFENLWWADRNTQEAFGFGVSTIALVATTLSSIGGLNGGSLFHFARGGHTVISRRLIPAELLELIERHRVNTMFSVPTLYALMLEDESFMLRNLSSLTAPLIGGTVVPPALLGRLDAAGIHAINTWGSAETAGPGAYLPARYSAEKPGSIGRAVPYFEARIVDAEGNELPSGNTGNLEFRGPAMSDGYWHGDEYTRGAFHNGWFRSGDLAVIDDDGFISMRGVTSSSISSGGETIYPREVEDVIRKYPGVADVIVCGIPDPLWGQRVAAAIVMETGLGMPPEFVTPPPQARHSDGVMSVTPQPNLPVPTLEEIQAFAGQTLSRYKLPRILVVVEKIPTNEAGEKSREATREAILRMRTGVSSE</sequence>
<dbReference type="PANTHER" id="PTHR43201:SF5">
    <property type="entry name" value="MEDIUM-CHAIN ACYL-COA LIGASE ACSF2, MITOCHONDRIAL"/>
    <property type="match status" value="1"/>
</dbReference>
<dbReference type="Proteomes" id="UP000009888">
    <property type="component" value="Unassembled WGS sequence"/>
</dbReference>
<dbReference type="Gene3D" id="3.30.300.30">
    <property type="match status" value="1"/>
</dbReference>
<keyword evidence="6" id="KW-1185">Reference proteome</keyword>
<evidence type="ECO:0000259" key="4">
    <source>
        <dbReference type="Pfam" id="PF13193"/>
    </source>
</evidence>
<dbReference type="Pfam" id="PF13193">
    <property type="entry name" value="AMP-binding_C"/>
    <property type="match status" value="1"/>
</dbReference>
<dbReference type="Gene3D" id="3.40.50.12780">
    <property type="entry name" value="N-terminal domain of ligase-like"/>
    <property type="match status" value="1"/>
</dbReference>
<accession>K9EED8</accession>
<dbReference type="Pfam" id="PF00501">
    <property type="entry name" value="AMP-binding"/>
    <property type="match status" value="1"/>
</dbReference>
<evidence type="ECO:0000256" key="2">
    <source>
        <dbReference type="ARBA" id="ARBA00022598"/>
    </source>
</evidence>
<dbReference type="InterPro" id="IPR045851">
    <property type="entry name" value="AMP-bd_C_sf"/>
</dbReference>
<protein>
    <recommendedName>
        <fullName evidence="7">AMP-dependent synthetase/ligase domain-containing protein</fullName>
    </recommendedName>
</protein>
<feature type="domain" description="AMP-binding enzyme C-terminal" evidence="4">
    <location>
        <begin position="439"/>
        <end position="542"/>
    </location>
</feature>
<dbReference type="InterPro" id="IPR042099">
    <property type="entry name" value="ANL_N_sf"/>
</dbReference>
<reference evidence="5 6" key="1">
    <citation type="submission" date="2012-09" db="EMBL/GenBank/DDBJ databases">
        <title>The Genome Sequence of Actinobaculum massiliae ACS-171-V-COL2.</title>
        <authorList>
            <consortium name="The Broad Institute Genome Sequencing Platform"/>
            <person name="Earl A."/>
            <person name="Ward D."/>
            <person name="Feldgarden M."/>
            <person name="Gevers D."/>
            <person name="Saerens B."/>
            <person name="Vaneechoutte M."/>
            <person name="Walker B."/>
            <person name="Young S.K."/>
            <person name="Zeng Q."/>
            <person name="Gargeya S."/>
            <person name="Fitzgerald M."/>
            <person name="Haas B."/>
            <person name="Abouelleil A."/>
            <person name="Alvarado L."/>
            <person name="Arachchi H.M."/>
            <person name="Berlin A."/>
            <person name="Chapman S.B."/>
            <person name="Goldberg J."/>
            <person name="Griggs A."/>
            <person name="Gujja S."/>
            <person name="Hansen M."/>
            <person name="Howarth C."/>
            <person name="Imamovic A."/>
            <person name="Larimer J."/>
            <person name="McCowen C."/>
            <person name="Montmayeur A."/>
            <person name="Murphy C."/>
            <person name="Neiman D."/>
            <person name="Pearson M."/>
            <person name="Priest M."/>
            <person name="Roberts A."/>
            <person name="Saif S."/>
            <person name="Shea T."/>
            <person name="Sisk P."/>
            <person name="Sykes S."/>
            <person name="Wortman J."/>
            <person name="Nusbaum C."/>
            <person name="Birren B."/>
        </authorList>
    </citation>
    <scope>NUCLEOTIDE SEQUENCE [LARGE SCALE GENOMIC DNA]</scope>
    <source>
        <strain evidence="6">ACS-171-V-Col2</strain>
    </source>
</reference>
<dbReference type="SUPFAM" id="SSF56801">
    <property type="entry name" value="Acetyl-CoA synthetase-like"/>
    <property type="match status" value="1"/>
</dbReference>
<comment type="similarity">
    <text evidence="1">Belongs to the ATP-dependent AMP-binding enzyme family.</text>
</comment>
<dbReference type="eggNOG" id="COG0318">
    <property type="taxonomic scope" value="Bacteria"/>
</dbReference>
<dbReference type="GO" id="GO:0006631">
    <property type="term" value="P:fatty acid metabolic process"/>
    <property type="evidence" value="ECO:0007669"/>
    <property type="project" value="TreeGrafter"/>
</dbReference>
<organism evidence="5 6">
    <name type="scientific">Actinobaculum massiliense ACS-171-V-Col2</name>
    <dbReference type="NCBI Taxonomy" id="883066"/>
    <lineage>
        <taxon>Bacteria</taxon>
        <taxon>Bacillati</taxon>
        <taxon>Actinomycetota</taxon>
        <taxon>Actinomycetes</taxon>
        <taxon>Actinomycetales</taxon>
        <taxon>Actinomycetaceae</taxon>
        <taxon>Actinobaculum</taxon>
    </lineage>
</organism>
<dbReference type="EMBL" id="AGWL01000006">
    <property type="protein sequence ID" value="EKU95043.1"/>
    <property type="molecule type" value="Genomic_DNA"/>
</dbReference>